<accession>A0A7N5K0S8</accession>
<dbReference type="Ensembl" id="ENSAMET00000044244.1">
    <property type="protein sequence ID" value="ENSAMEP00000033351.1"/>
    <property type="gene ID" value="ENSAMEG00000029235.1"/>
</dbReference>
<dbReference type="Gene3D" id="3.90.180.10">
    <property type="entry name" value="Medium-chain alcohol dehydrogenases, catalytic domain"/>
    <property type="match status" value="1"/>
</dbReference>
<name>A0A7N5K0S8_AILME</name>
<evidence type="ECO:0000256" key="2">
    <source>
        <dbReference type="ARBA" id="ARBA00022723"/>
    </source>
</evidence>
<evidence type="ECO:0000256" key="3">
    <source>
        <dbReference type="ARBA" id="ARBA00022833"/>
    </source>
</evidence>
<keyword evidence="2" id="KW-0479">Metal-binding</keyword>
<evidence type="ECO:0000313" key="5">
    <source>
        <dbReference type="Proteomes" id="UP000008912"/>
    </source>
</evidence>
<evidence type="ECO:0000256" key="1">
    <source>
        <dbReference type="ARBA" id="ARBA00011738"/>
    </source>
</evidence>
<evidence type="ECO:0000313" key="4">
    <source>
        <dbReference type="Ensembl" id="ENSAMEP00000033351.1"/>
    </source>
</evidence>
<dbReference type="GO" id="GO:0051903">
    <property type="term" value="F:S-(hydroxymethyl)glutathione dehydrogenase [NAD(P)+] activity"/>
    <property type="evidence" value="ECO:0007669"/>
    <property type="project" value="TreeGrafter"/>
</dbReference>
<sequence>MSTIVIKCKAEVAWEAGKPLSTEEVVVAPPKAHEVRMNIIATAVCYTDSVENVPKFVSVICQSCMSKVKSPKR</sequence>
<reference evidence="4" key="3">
    <citation type="submission" date="2025-09" db="UniProtKB">
        <authorList>
            <consortium name="Ensembl"/>
        </authorList>
    </citation>
    <scope>IDENTIFICATION</scope>
</reference>
<dbReference type="GeneTree" id="ENSGT00940000176100"/>
<dbReference type="SUPFAM" id="SSF50129">
    <property type="entry name" value="GroES-like"/>
    <property type="match status" value="1"/>
</dbReference>
<organism evidence="4 5">
    <name type="scientific">Ailuropoda melanoleuca</name>
    <name type="common">Giant panda</name>
    <dbReference type="NCBI Taxonomy" id="9646"/>
    <lineage>
        <taxon>Eukaryota</taxon>
        <taxon>Metazoa</taxon>
        <taxon>Chordata</taxon>
        <taxon>Craniata</taxon>
        <taxon>Vertebrata</taxon>
        <taxon>Euteleostomi</taxon>
        <taxon>Mammalia</taxon>
        <taxon>Eutheria</taxon>
        <taxon>Laurasiatheria</taxon>
        <taxon>Carnivora</taxon>
        <taxon>Caniformia</taxon>
        <taxon>Ursidae</taxon>
        <taxon>Ailuropoda</taxon>
    </lineage>
</organism>
<keyword evidence="3" id="KW-0862">Zinc</keyword>
<protein>
    <submittedName>
        <fullName evidence="4">Uncharacterized protein</fullName>
    </submittedName>
</protein>
<dbReference type="InParanoid" id="A0A7N5K0S8"/>
<dbReference type="GO" id="GO:0008270">
    <property type="term" value="F:zinc ion binding"/>
    <property type="evidence" value="ECO:0007669"/>
    <property type="project" value="TreeGrafter"/>
</dbReference>
<dbReference type="InterPro" id="IPR011032">
    <property type="entry name" value="GroES-like_sf"/>
</dbReference>
<keyword evidence="5" id="KW-1185">Reference proteome</keyword>
<comment type="subunit">
    <text evidence="1">Homodimer.</text>
</comment>
<dbReference type="PANTHER" id="PTHR43880:SF4">
    <property type="entry name" value="ALCOHOL DEHYDROGENASE CLASS-3"/>
    <property type="match status" value="1"/>
</dbReference>
<dbReference type="Proteomes" id="UP000008912">
    <property type="component" value="Unassembled WGS sequence"/>
</dbReference>
<proteinExistence type="predicted"/>
<reference evidence="4 5" key="1">
    <citation type="journal article" date="2010" name="Nature">
        <title>The sequence and de novo assembly of the giant panda genome.</title>
        <authorList>
            <person name="Li R."/>
            <person name="Fan W."/>
            <person name="Tian G."/>
            <person name="Zhu H."/>
            <person name="He L."/>
            <person name="Cai J."/>
            <person name="Huang Q."/>
            <person name="Cai Q."/>
            <person name="Li B."/>
            <person name="Bai Y."/>
            <person name="Zhang Z."/>
            <person name="Zhang Y."/>
            <person name="Wang W."/>
            <person name="Li J."/>
            <person name="Wei F."/>
            <person name="Li H."/>
            <person name="Jian M."/>
            <person name="Li J."/>
            <person name="Zhang Z."/>
            <person name="Nielsen R."/>
            <person name="Li D."/>
            <person name="Gu W."/>
            <person name="Yang Z."/>
            <person name="Xuan Z."/>
            <person name="Ryder O.A."/>
            <person name="Leung F.C."/>
            <person name="Zhou Y."/>
            <person name="Cao J."/>
            <person name="Sun X."/>
            <person name="Fu Y."/>
            <person name="Fang X."/>
            <person name="Guo X."/>
            <person name="Wang B."/>
            <person name="Hou R."/>
            <person name="Shen F."/>
            <person name="Mu B."/>
            <person name="Ni P."/>
            <person name="Lin R."/>
            <person name="Qian W."/>
            <person name="Wang G."/>
            <person name="Yu C."/>
            <person name="Nie W."/>
            <person name="Wang J."/>
            <person name="Wu Z."/>
            <person name="Liang H."/>
            <person name="Min J."/>
            <person name="Wu Q."/>
            <person name="Cheng S."/>
            <person name="Ruan J."/>
            <person name="Wang M."/>
            <person name="Shi Z."/>
            <person name="Wen M."/>
            <person name="Liu B."/>
            <person name="Ren X."/>
            <person name="Zheng H."/>
            <person name="Dong D."/>
            <person name="Cook K."/>
            <person name="Shan G."/>
            <person name="Zhang H."/>
            <person name="Kosiol C."/>
            <person name="Xie X."/>
            <person name="Lu Z."/>
            <person name="Zheng H."/>
            <person name="Li Y."/>
            <person name="Steiner C.C."/>
            <person name="Lam T.T."/>
            <person name="Lin S."/>
            <person name="Zhang Q."/>
            <person name="Li G."/>
            <person name="Tian J."/>
            <person name="Gong T."/>
            <person name="Liu H."/>
            <person name="Zhang D."/>
            <person name="Fang L."/>
            <person name="Ye C."/>
            <person name="Zhang J."/>
            <person name="Hu W."/>
            <person name="Xu A."/>
            <person name="Ren Y."/>
            <person name="Zhang G."/>
            <person name="Bruford M.W."/>
            <person name="Li Q."/>
            <person name="Ma L."/>
            <person name="Guo Y."/>
            <person name="An N."/>
            <person name="Hu Y."/>
            <person name="Zheng Y."/>
            <person name="Shi Y."/>
            <person name="Li Z."/>
            <person name="Liu Q."/>
            <person name="Chen Y."/>
            <person name="Zhao J."/>
            <person name="Qu N."/>
            <person name="Zhao S."/>
            <person name="Tian F."/>
            <person name="Wang X."/>
            <person name="Wang H."/>
            <person name="Xu L."/>
            <person name="Liu X."/>
            <person name="Vinar T."/>
            <person name="Wang Y."/>
            <person name="Lam T.W."/>
            <person name="Yiu S.M."/>
            <person name="Liu S."/>
            <person name="Zhang H."/>
            <person name="Li D."/>
            <person name="Huang Y."/>
            <person name="Wang X."/>
            <person name="Yang G."/>
            <person name="Jiang Z."/>
            <person name="Wang J."/>
            <person name="Qin N."/>
            <person name="Li L."/>
            <person name="Li J."/>
            <person name="Bolund L."/>
            <person name="Kristiansen K."/>
            <person name="Wong G.K."/>
            <person name="Olson M."/>
            <person name="Zhang X."/>
            <person name="Li S."/>
            <person name="Yang H."/>
            <person name="Wang J."/>
            <person name="Wang J."/>
        </authorList>
    </citation>
    <scope>NUCLEOTIDE SEQUENCE [LARGE SCALE GENOMIC DNA]</scope>
</reference>
<reference evidence="4" key="2">
    <citation type="submission" date="2025-08" db="UniProtKB">
        <authorList>
            <consortium name="Ensembl"/>
        </authorList>
    </citation>
    <scope>IDENTIFICATION</scope>
</reference>
<dbReference type="AlphaFoldDB" id="A0A7N5K0S8"/>
<dbReference type="PANTHER" id="PTHR43880">
    <property type="entry name" value="ALCOHOL DEHYDROGENASE"/>
    <property type="match status" value="1"/>
</dbReference>
<dbReference type="GO" id="GO:0005829">
    <property type="term" value="C:cytosol"/>
    <property type="evidence" value="ECO:0007669"/>
    <property type="project" value="TreeGrafter"/>
</dbReference>
<dbReference type="GO" id="GO:0046294">
    <property type="term" value="P:formaldehyde catabolic process"/>
    <property type="evidence" value="ECO:0007669"/>
    <property type="project" value="TreeGrafter"/>
</dbReference>